<dbReference type="InterPro" id="IPR038248">
    <property type="entry name" value="Dicer_dimer_sf"/>
</dbReference>
<dbReference type="PANTHER" id="PTHR14950">
    <property type="entry name" value="DICER-RELATED"/>
    <property type="match status" value="1"/>
</dbReference>
<dbReference type="Gene3D" id="1.10.1520.10">
    <property type="entry name" value="Ribonuclease III domain"/>
    <property type="match status" value="2"/>
</dbReference>
<keyword evidence="1" id="KW-0930">Antiviral protein</keyword>
<dbReference type="InterPro" id="IPR001650">
    <property type="entry name" value="Helicase_C-like"/>
</dbReference>
<dbReference type="PANTHER" id="PTHR14950:SF37">
    <property type="entry name" value="ENDORIBONUCLEASE DICER"/>
    <property type="match status" value="1"/>
</dbReference>
<name>A0ABR3Y5X7_9EURO</name>
<dbReference type="InterPro" id="IPR027417">
    <property type="entry name" value="P-loop_NTPase"/>
</dbReference>
<dbReference type="Gene3D" id="3.40.50.300">
    <property type="entry name" value="P-loop containing nucleotide triphosphate hydrolases"/>
    <property type="match status" value="1"/>
</dbReference>
<evidence type="ECO:0000259" key="13">
    <source>
        <dbReference type="PROSITE" id="PS51327"/>
    </source>
</evidence>
<dbReference type="PROSITE" id="PS51327">
    <property type="entry name" value="DICER_DSRBF"/>
    <property type="match status" value="1"/>
</dbReference>
<keyword evidence="15" id="KW-1185">Reference proteome</keyword>
<keyword evidence="2" id="KW-0677">Repeat</keyword>
<evidence type="ECO:0000256" key="1">
    <source>
        <dbReference type="ARBA" id="ARBA00022721"/>
    </source>
</evidence>
<evidence type="ECO:0000256" key="3">
    <source>
        <dbReference type="ARBA" id="ARBA00022741"/>
    </source>
</evidence>
<dbReference type="EMBL" id="JAVDPF010000005">
    <property type="protein sequence ID" value="KAL1883705.1"/>
    <property type="molecule type" value="Genomic_DNA"/>
</dbReference>
<reference evidence="14 15" key="1">
    <citation type="journal article" date="2024" name="IMA Fungus">
        <title>IMA Genome - F19 : A genome assembly and annotation guide to empower mycologists, including annotated draft genome sequences of Ceratocystis pirilliformis, Diaporthe australafricana, Fusarium ophioides, Paecilomyces lecythidis, and Sporothrix stenoceras.</title>
        <authorList>
            <person name="Aylward J."/>
            <person name="Wilson A.M."/>
            <person name="Visagie C.M."/>
            <person name="Spraker J."/>
            <person name="Barnes I."/>
            <person name="Buitendag C."/>
            <person name="Ceriani C."/>
            <person name="Del Mar Angel L."/>
            <person name="du Plessis D."/>
            <person name="Fuchs T."/>
            <person name="Gasser K."/>
            <person name="Kramer D."/>
            <person name="Li W."/>
            <person name="Munsamy K."/>
            <person name="Piso A."/>
            <person name="Price J.L."/>
            <person name="Sonnekus B."/>
            <person name="Thomas C."/>
            <person name="van der Nest A."/>
            <person name="van Dijk A."/>
            <person name="van Heerden A."/>
            <person name="van Vuuren N."/>
            <person name="Yilmaz N."/>
            <person name="Duong T.A."/>
            <person name="van der Merwe N.A."/>
            <person name="Wingfield M.J."/>
            <person name="Wingfield B.D."/>
        </authorList>
    </citation>
    <scope>NUCLEOTIDE SEQUENCE [LARGE SCALE GENOMIC DNA]</scope>
    <source>
        <strain evidence="14 15">CMW 18167</strain>
    </source>
</reference>
<dbReference type="Pfam" id="PF03368">
    <property type="entry name" value="Dicer_dimer"/>
    <property type="match status" value="1"/>
</dbReference>
<keyword evidence="4" id="KW-0378">Hydrolase</keyword>
<feature type="domain" description="RNase III" evidence="11">
    <location>
        <begin position="954"/>
        <end position="1132"/>
    </location>
</feature>
<keyword evidence="8" id="KW-0051">Antiviral defense</keyword>
<dbReference type="PROSITE" id="PS50142">
    <property type="entry name" value="RNASE_3_2"/>
    <property type="match status" value="2"/>
</dbReference>
<keyword evidence="5" id="KW-0347">Helicase</keyword>
<feature type="domain" description="Dicer dsRNA-binding fold" evidence="13">
    <location>
        <begin position="399"/>
        <end position="494"/>
    </location>
</feature>
<gene>
    <name evidence="14" type="primary">dcl2</name>
    <name evidence="14" type="ORF">Plec18167_002712</name>
</gene>
<dbReference type="SUPFAM" id="SSF52540">
    <property type="entry name" value="P-loop containing nucleoside triphosphate hydrolases"/>
    <property type="match status" value="1"/>
</dbReference>
<dbReference type="InterPro" id="IPR000999">
    <property type="entry name" value="RNase_III_dom"/>
</dbReference>
<dbReference type="PROSITE" id="PS00517">
    <property type="entry name" value="RNASE_3_1"/>
    <property type="match status" value="2"/>
</dbReference>
<organism evidence="14 15">
    <name type="scientific">Paecilomyces lecythidis</name>
    <dbReference type="NCBI Taxonomy" id="3004212"/>
    <lineage>
        <taxon>Eukaryota</taxon>
        <taxon>Fungi</taxon>
        <taxon>Dikarya</taxon>
        <taxon>Ascomycota</taxon>
        <taxon>Pezizomycotina</taxon>
        <taxon>Eurotiomycetes</taxon>
        <taxon>Eurotiomycetidae</taxon>
        <taxon>Eurotiales</taxon>
        <taxon>Thermoascaceae</taxon>
        <taxon>Paecilomyces</taxon>
    </lineage>
</organism>
<feature type="domain" description="Helicase C-terminal" evidence="12">
    <location>
        <begin position="205"/>
        <end position="372"/>
    </location>
</feature>
<evidence type="ECO:0000313" key="14">
    <source>
        <dbReference type="EMBL" id="KAL1883705.1"/>
    </source>
</evidence>
<keyword evidence="3" id="KW-0547">Nucleotide-binding</keyword>
<evidence type="ECO:0000256" key="5">
    <source>
        <dbReference type="ARBA" id="ARBA00022806"/>
    </source>
</evidence>
<evidence type="ECO:0000256" key="9">
    <source>
        <dbReference type="ARBA" id="ARBA00025403"/>
    </source>
</evidence>
<evidence type="ECO:0000259" key="12">
    <source>
        <dbReference type="PROSITE" id="PS51194"/>
    </source>
</evidence>
<evidence type="ECO:0000256" key="10">
    <source>
        <dbReference type="PROSITE-ProRule" id="PRU00657"/>
    </source>
</evidence>
<dbReference type="Proteomes" id="UP001583193">
    <property type="component" value="Unassembled WGS sequence"/>
</dbReference>
<dbReference type="CDD" id="cd00593">
    <property type="entry name" value="RIBOc"/>
    <property type="match status" value="2"/>
</dbReference>
<comment type="caution">
    <text evidence="14">The sequence shown here is derived from an EMBL/GenBank/DDBJ whole genome shotgun (WGS) entry which is preliminary data.</text>
</comment>
<evidence type="ECO:0000313" key="15">
    <source>
        <dbReference type="Proteomes" id="UP001583193"/>
    </source>
</evidence>
<evidence type="ECO:0000259" key="11">
    <source>
        <dbReference type="PROSITE" id="PS50142"/>
    </source>
</evidence>
<accession>A0ABR3Y5X7</accession>
<keyword evidence="6" id="KW-0067">ATP-binding</keyword>
<dbReference type="InterPro" id="IPR005034">
    <property type="entry name" value="Dicer_dimerisation"/>
</dbReference>
<sequence length="1245" mass="141023">MQKFYHPFKNSEDIHELPSIMALTASPLMKMDLQKNLNAVVRSPTIHREELLQYVHQPVLVTVTYQTNQLLYSELLLKLQSLVAEAFDNIENDPEIQRLRDADDLKSMNRLSDLLLSGKTPCQKELNRFLRSSIAIHDELGPWAADLLIRACIERFYSRATSESEDYALIDWESDEKRYIADLLSQIDLTRERKWCSTPDILSEKAELLVQTLAEEFSPGFRVIIFAKERNEVVMLTHLLSVHPLMDQIIPGYFVGNSGYASRKSRLSEFFDTRDQKNAIDDLRKGKKNVLVATTVLEEGIDVSACNLVICYDSPSDLKGFVQRRGRARMHDSKFVMFIDNDDTRAKKRLVMMEDEMKKLYSDNKYRLEEIQHREMIEEEGLEVFTVPSTGARLDYDNARPYLEHFCSTVSSSYADNRPEFIMNKYFGDSGLVKATVILPGFLDPSLREISGQRSWMTERNAKREAAFQAYLALYQAGLINHNLMPKHCEKRSDLGVPIDSRPSTVKSVSCLNPWVDIGRLWTAPVPPAIFETEITFSPDGFGVPSLVLLTPTCLPVVPSFKLYWNKNVTLTVSLKSRSSSFPPESIPHAIDTTYQLLHCAFPFRVDASRMDFLALLVPNIPSLGHSIGPWLASVQGIVSAEDVRMSDPDDFRGLGIARDNDKYGRPFIIEEVLWKVPTICEGDNLSDKEMSDDGEKQSLMHIQGTALPKRTDFLHPVTSNNGAPLHHTSKHCALARSCSIDRLPVAYARAALFIPSIIHEIGVCLLAEKLSCTLLASVGFNDLSLVMAAICASAAREQTDYQRLEFLGDSILKFITAVQIMAANQLWHEGLLSCQKDKLVSNAPLSRAALDIGLHEYIITNPFTGSKWRPTYISDIIKPVEETEVPKERELSTKVLADVVEALIGAAFVDGGVGKAIQCLRLFLPHFEWQPMDDRINQLYDAVPEESRPFSHLSQVEQLIGYTFTKRTLLVEALTHPCNRDDYMSYQRLEFLGDSVLDHIVTRMLFTSGEIPHAKMHVMRTALVNADFLAVLCLDTSLSQTRLEITDPDMPMEETVRKIYLWQFMRHSASSDIRTAQQTTSRRFIELRQEIYDALYNADTYPWALLSRLEAGKFFSDLIESILGAIFVDSHGSMDACNQFLEKIGLLRYMQNILSMEIDFLHPKERVGHVAQSLRVSYNTRKEHISDHDDETGYKWLCTVNVGDEVIVELADGVNPMEVETRAAAAVVDILRARHTTESVDTMQ</sequence>
<dbReference type="Gene3D" id="3.30.160.380">
    <property type="entry name" value="Dicer dimerisation domain"/>
    <property type="match status" value="1"/>
</dbReference>
<dbReference type="Pfam" id="PF00636">
    <property type="entry name" value="Ribonuclease_3"/>
    <property type="match status" value="2"/>
</dbReference>
<dbReference type="SUPFAM" id="SSF69065">
    <property type="entry name" value="RNase III domain-like"/>
    <property type="match status" value="2"/>
</dbReference>
<evidence type="ECO:0000256" key="2">
    <source>
        <dbReference type="ARBA" id="ARBA00022737"/>
    </source>
</evidence>
<keyword evidence="7 10" id="KW-0694">RNA-binding</keyword>
<evidence type="ECO:0000256" key="7">
    <source>
        <dbReference type="ARBA" id="ARBA00022884"/>
    </source>
</evidence>
<dbReference type="SMART" id="SM00490">
    <property type="entry name" value="HELICc"/>
    <property type="match status" value="1"/>
</dbReference>
<dbReference type="Pfam" id="PF00271">
    <property type="entry name" value="Helicase_C"/>
    <property type="match status" value="1"/>
</dbReference>
<evidence type="ECO:0000256" key="6">
    <source>
        <dbReference type="ARBA" id="ARBA00022840"/>
    </source>
</evidence>
<protein>
    <submittedName>
        <fullName evidence="14">Dicer-like protein 2</fullName>
    </submittedName>
</protein>
<proteinExistence type="predicted"/>
<dbReference type="SMART" id="SM00535">
    <property type="entry name" value="RIBOc"/>
    <property type="match status" value="2"/>
</dbReference>
<evidence type="ECO:0000256" key="4">
    <source>
        <dbReference type="ARBA" id="ARBA00022801"/>
    </source>
</evidence>
<dbReference type="InterPro" id="IPR036389">
    <property type="entry name" value="RNase_III_sf"/>
</dbReference>
<comment type="function">
    <text evidence="9">Dicer-like endonuclease involved in cleaving double-stranded RNA in the RNA interference (RNAi) pathway. Produces 21 to 25 bp dsRNAs (siRNAs) which target the selective destruction of homologous RNAs leading to sequence-specific suppression of gene expression, called post-transcriptional gene silencing (PTGS). Part of a broad host defense response against viral infection and transposons.</text>
</comment>
<feature type="domain" description="RNase III" evidence="11">
    <location>
        <begin position="781"/>
        <end position="913"/>
    </location>
</feature>
<dbReference type="PROSITE" id="PS51194">
    <property type="entry name" value="HELICASE_CTER"/>
    <property type="match status" value="1"/>
</dbReference>
<evidence type="ECO:0000256" key="8">
    <source>
        <dbReference type="ARBA" id="ARBA00023118"/>
    </source>
</evidence>